<dbReference type="PANTHER" id="PTHR46663:SF2">
    <property type="entry name" value="GGDEF DOMAIN-CONTAINING PROTEIN"/>
    <property type="match status" value="1"/>
</dbReference>
<dbReference type="PANTHER" id="PTHR46663">
    <property type="entry name" value="DIGUANYLATE CYCLASE DGCT-RELATED"/>
    <property type="match status" value="1"/>
</dbReference>
<dbReference type="GO" id="GO:0003824">
    <property type="term" value="F:catalytic activity"/>
    <property type="evidence" value="ECO:0007669"/>
    <property type="project" value="UniProtKB-ARBA"/>
</dbReference>
<evidence type="ECO:0000256" key="4">
    <source>
        <dbReference type="ARBA" id="ARBA00023136"/>
    </source>
</evidence>
<dbReference type="Gene3D" id="3.30.70.270">
    <property type="match status" value="1"/>
</dbReference>
<reference evidence="8 9" key="1">
    <citation type="submission" date="2020-05" db="EMBL/GenBank/DDBJ databases">
        <title>Horizontal transmission and recombination maintain forever young bacterial symbiont genomes.</title>
        <authorList>
            <person name="Russell S.L."/>
            <person name="Pepper-Tunick E."/>
            <person name="Svedberg J."/>
            <person name="Byrne A."/>
            <person name="Ruelas Castillo J."/>
            <person name="Vollmers C."/>
            <person name="Beinart R.A."/>
            <person name="Corbett-Detig R."/>
        </authorList>
    </citation>
    <scope>NUCLEOTIDE SEQUENCE [LARGE SCALE GENOMIC DNA]</scope>
    <source>
        <strain evidence="8">Santa_Monica_outfall</strain>
    </source>
</reference>
<dbReference type="Gene3D" id="3.30.450.350">
    <property type="entry name" value="CHASE domain"/>
    <property type="match status" value="1"/>
</dbReference>
<evidence type="ECO:0000259" key="7">
    <source>
        <dbReference type="PROSITE" id="PS50887"/>
    </source>
</evidence>
<evidence type="ECO:0000256" key="5">
    <source>
        <dbReference type="SAM" id="Phobius"/>
    </source>
</evidence>
<dbReference type="KEGG" id="rev:HUE57_17685"/>
<dbReference type="InterPro" id="IPR042240">
    <property type="entry name" value="CHASE_sf"/>
</dbReference>
<evidence type="ECO:0000256" key="1">
    <source>
        <dbReference type="ARBA" id="ARBA00004370"/>
    </source>
</evidence>
<dbReference type="SUPFAM" id="SSF55073">
    <property type="entry name" value="Nucleotide cyclase"/>
    <property type="match status" value="1"/>
</dbReference>
<dbReference type="SMART" id="SM00267">
    <property type="entry name" value="GGDEF"/>
    <property type="match status" value="1"/>
</dbReference>
<evidence type="ECO:0000313" key="9">
    <source>
        <dbReference type="Proteomes" id="UP000509658"/>
    </source>
</evidence>
<dbReference type="NCBIfam" id="TIGR00254">
    <property type="entry name" value="GGDEF"/>
    <property type="match status" value="1"/>
</dbReference>
<comment type="subcellular location">
    <subcellularLocation>
        <location evidence="1">Membrane</location>
    </subcellularLocation>
</comment>
<gene>
    <name evidence="8" type="ORF">HUE57_17685</name>
</gene>
<organism evidence="8 9">
    <name type="scientific">Candidatus Reidiella endopervernicosa</name>
    <dbReference type="NCBI Taxonomy" id="2738883"/>
    <lineage>
        <taxon>Bacteria</taxon>
        <taxon>Pseudomonadati</taxon>
        <taxon>Pseudomonadota</taxon>
        <taxon>Gammaproteobacteria</taxon>
        <taxon>Candidatus Reidiella</taxon>
    </lineage>
</organism>
<accession>A0A6N0HZX8</accession>
<dbReference type="Pfam" id="PF00990">
    <property type="entry name" value="GGDEF"/>
    <property type="match status" value="1"/>
</dbReference>
<evidence type="ECO:0000313" key="8">
    <source>
        <dbReference type="EMBL" id="QKQ27905.1"/>
    </source>
</evidence>
<protein>
    <submittedName>
        <fullName evidence="8">Sensor domain-containing diguanylate cyclase</fullName>
    </submittedName>
</protein>
<evidence type="ECO:0000259" key="6">
    <source>
        <dbReference type="PROSITE" id="PS50839"/>
    </source>
</evidence>
<dbReference type="SMART" id="SM01079">
    <property type="entry name" value="CHASE"/>
    <property type="match status" value="1"/>
</dbReference>
<dbReference type="InterPro" id="IPR052163">
    <property type="entry name" value="DGC-Regulatory_Protein"/>
</dbReference>
<keyword evidence="9" id="KW-1185">Reference proteome</keyword>
<evidence type="ECO:0000256" key="3">
    <source>
        <dbReference type="ARBA" id="ARBA00022989"/>
    </source>
</evidence>
<dbReference type="CDD" id="cd01949">
    <property type="entry name" value="GGDEF"/>
    <property type="match status" value="1"/>
</dbReference>
<dbReference type="InterPro" id="IPR029787">
    <property type="entry name" value="Nucleotide_cyclase"/>
</dbReference>
<keyword evidence="3 5" id="KW-1133">Transmembrane helix</keyword>
<feature type="domain" description="CHASE" evidence="6">
    <location>
        <begin position="117"/>
        <end position="261"/>
    </location>
</feature>
<dbReference type="InterPro" id="IPR006189">
    <property type="entry name" value="CHASE_dom"/>
</dbReference>
<dbReference type="Pfam" id="PF03924">
    <property type="entry name" value="CHASE"/>
    <property type="match status" value="1"/>
</dbReference>
<dbReference type="AlphaFoldDB" id="A0A6N0HZX8"/>
<dbReference type="Proteomes" id="UP000509658">
    <property type="component" value="Chromosome"/>
</dbReference>
<dbReference type="EMBL" id="CP054491">
    <property type="protein sequence ID" value="QKQ27905.1"/>
    <property type="molecule type" value="Genomic_DNA"/>
</dbReference>
<sequence length="475" mass="52900">MRTFIGESRHFPQHHPLLPFVWGLISALLVVGFTEYAVVLDSDRAIEHQRSELTQHLSTVRARLEGEINSTLHLTRGLIAYVATHPEINNSEFEQLAAEITIIGRHIRNIGLARDNVLSYIYPLAGNEAALGLRYRENPKQWPAVERAMQLGSTIVASPVDLMQGGRAFIARTPIYLRPNVGGLTSDGKLHYWGIASIVIEVPSLFSAAKVLFEDSNYEIALRGRDGLGDLGDIIFGDIALFDEDAIEQEVTIPNGSWRLAARPNNGWQVPGWIVLRTRIIGWLVAVAVGILLVLLLIERRRAHESASHDYLTGLPNRRLLQDYFEVLVAAAERNHLKFGILYIDLNNFKPINDKHGHLIGDKVLIEMGRILSRTVRNEDIVARIGGDEFVVVLSNPADLESLQRVVASVRRDLDAGVVAGAHRFKLSAGIGEAIYPKDGLTIDALLKRADSRMYSDKRSANLINVDFENNTMQE</sequence>
<feature type="domain" description="GGDEF" evidence="7">
    <location>
        <begin position="337"/>
        <end position="471"/>
    </location>
</feature>
<feature type="transmembrane region" description="Helical" evidence="5">
    <location>
        <begin position="280"/>
        <end position="298"/>
    </location>
</feature>
<feature type="transmembrane region" description="Helical" evidence="5">
    <location>
        <begin position="20"/>
        <end position="40"/>
    </location>
</feature>
<dbReference type="PROSITE" id="PS50887">
    <property type="entry name" value="GGDEF"/>
    <property type="match status" value="1"/>
</dbReference>
<proteinExistence type="predicted"/>
<dbReference type="RefSeq" id="WP_078483993.1">
    <property type="nucleotide sequence ID" value="NZ_CP054491.1"/>
</dbReference>
<keyword evidence="4 5" id="KW-0472">Membrane</keyword>
<name>A0A6N0HZX8_9GAMM</name>
<dbReference type="PROSITE" id="PS50839">
    <property type="entry name" value="CHASE"/>
    <property type="match status" value="1"/>
</dbReference>
<dbReference type="GO" id="GO:0016020">
    <property type="term" value="C:membrane"/>
    <property type="evidence" value="ECO:0007669"/>
    <property type="project" value="UniProtKB-SubCell"/>
</dbReference>
<keyword evidence="2 5" id="KW-0812">Transmembrane</keyword>
<dbReference type="InterPro" id="IPR000160">
    <property type="entry name" value="GGDEF_dom"/>
</dbReference>
<evidence type="ECO:0000256" key="2">
    <source>
        <dbReference type="ARBA" id="ARBA00022692"/>
    </source>
</evidence>
<dbReference type="GO" id="GO:0007165">
    <property type="term" value="P:signal transduction"/>
    <property type="evidence" value="ECO:0007669"/>
    <property type="project" value="UniProtKB-ARBA"/>
</dbReference>
<dbReference type="InterPro" id="IPR043128">
    <property type="entry name" value="Rev_trsase/Diguanyl_cyclase"/>
</dbReference>